<feature type="transmembrane region" description="Helical" evidence="1">
    <location>
        <begin position="60"/>
        <end position="83"/>
    </location>
</feature>
<comment type="caution">
    <text evidence="2">The sequence shown here is derived from an EMBL/GenBank/DDBJ whole genome shotgun (WGS) entry which is preliminary data.</text>
</comment>
<evidence type="ECO:0000313" key="3">
    <source>
        <dbReference type="Proteomes" id="UP000237000"/>
    </source>
</evidence>
<proteinExistence type="predicted"/>
<evidence type="ECO:0000256" key="1">
    <source>
        <dbReference type="SAM" id="Phobius"/>
    </source>
</evidence>
<organism evidence="2 3">
    <name type="scientific">Trema orientale</name>
    <name type="common">Charcoal tree</name>
    <name type="synonym">Celtis orientalis</name>
    <dbReference type="NCBI Taxonomy" id="63057"/>
    <lineage>
        <taxon>Eukaryota</taxon>
        <taxon>Viridiplantae</taxon>
        <taxon>Streptophyta</taxon>
        <taxon>Embryophyta</taxon>
        <taxon>Tracheophyta</taxon>
        <taxon>Spermatophyta</taxon>
        <taxon>Magnoliopsida</taxon>
        <taxon>eudicotyledons</taxon>
        <taxon>Gunneridae</taxon>
        <taxon>Pentapetalae</taxon>
        <taxon>rosids</taxon>
        <taxon>fabids</taxon>
        <taxon>Rosales</taxon>
        <taxon>Cannabaceae</taxon>
        <taxon>Trema</taxon>
    </lineage>
</organism>
<dbReference type="Proteomes" id="UP000237000">
    <property type="component" value="Unassembled WGS sequence"/>
</dbReference>
<keyword evidence="1" id="KW-1133">Transmembrane helix</keyword>
<sequence>KTLYWYGPREMLPALTVHLQNCSPNTVTIAQTVPPHSSQSFPQVVSQGKNGNTTRKKLQFVLAIQQLFFYYCFSIFFISIFLFNFRAASPLHPSQNQPQL</sequence>
<name>A0A2P5EF80_TREOI</name>
<dbReference type="EMBL" id="JXTC01000166">
    <property type="protein sequence ID" value="PON84197.1"/>
    <property type="molecule type" value="Genomic_DNA"/>
</dbReference>
<gene>
    <name evidence="2" type="ORF">TorRG33x02_199510</name>
</gene>
<reference evidence="3" key="1">
    <citation type="submission" date="2016-06" db="EMBL/GenBank/DDBJ databases">
        <title>Parallel loss of symbiosis genes in relatives of nitrogen-fixing non-legume Parasponia.</title>
        <authorList>
            <person name="Van Velzen R."/>
            <person name="Holmer R."/>
            <person name="Bu F."/>
            <person name="Rutten L."/>
            <person name="Van Zeijl A."/>
            <person name="Liu W."/>
            <person name="Santuari L."/>
            <person name="Cao Q."/>
            <person name="Sharma T."/>
            <person name="Shen D."/>
            <person name="Roswanjaya Y."/>
            <person name="Wardhani T."/>
            <person name="Kalhor M.S."/>
            <person name="Jansen J."/>
            <person name="Van den Hoogen J."/>
            <person name="Gungor B."/>
            <person name="Hartog M."/>
            <person name="Hontelez J."/>
            <person name="Verver J."/>
            <person name="Yang W.-C."/>
            <person name="Schijlen E."/>
            <person name="Repin R."/>
            <person name="Schilthuizen M."/>
            <person name="Schranz E."/>
            <person name="Heidstra R."/>
            <person name="Miyata K."/>
            <person name="Fedorova E."/>
            <person name="Kohlen W."/>
            <person name="Bisseling T."/>
            <person name="Smit S."/>
            <person name="Geurts R."/>
        </authorList>
    </citation>
    <scope>NUCLEOTIDE SEQUENCE [LARGE SCALE GENOMIC DNA]</scope>
    <source>
        <strain evidence="3">cv. RG33-2</strain>
    </source>
</reference>
<accession>A0A2P5EF80</accession>
<protein>
    <submittedName>
        <fullName evidence="2">Uncharacterized protein</fullName>
    </submittedName>
</protein>
<keyword evidence="3" id="KW-1185">Reference proteome</keyword>
<feature type="non-terminal residue" evidence="2">
    <location>
        <position position="1"/>
    </location>
</feature>
<keyword evidence="1" id="KW-0472">Membrane</keyword>
<dbReference type="AlphaFoldDB" id="A0A2P5EF80"/>
<evidence type="ECO:0000313" key="2">
    <source>
        <dbReference type="EMBL" id="PON84197.1"/>
    </source>
</evidence>
<dbReference type="InParanoid" id="A0A2P5EF80"/>
<keyword evidence="1" id="KW-0812">Transmembrane</keyword>